<keyword evidence="2" id="KW-1185">Reference proteome</keyword>
<dbReference type="Gene3D" id="1.10.10.1400">
    <property type="entry name" value="Terminase, small subunit, N-terminal DNA-binding domain, HTH motif"/>
    <property type="match status" value="1"/>
</dbReference>
<dbReference type="Pfam" id="PF03592">
    <property type="entry name" value="Terminase_2"/>
    <property type="match status" value="1"/>
</dbReference>
<organism evidence="1 2">
    <name type="scientific">Shimazuella alba</name>
    <dbReference type="NCBI Taxonomy" id="2690964"/>
    <lineage>
        <taxon>Bacteria</taxon>
        <taxon>Bacillati</taxon>
        <taxon>Bacillota</taxon>
        <taxon>Bacilli</taxon>
        <taxon>Bacillales</taxon>
        <taxon>Thermoactinomycetaceae</taxon>
        <taxon>Shimazuella</taxon>
    </lineage>
</organism>
<name>A0A6I4VRJ3_9BACL</name>
<accession>A0A6I4VRJ3</accession>
<protein>
    <recommendedName>
        <fullName evidence="3">Terminase small subunit</fullName>
    </recommendedName>
</protein>
<evidence type="ECO:0000313" key="1">
    <source>
        <dbReference type="EMBL" id="MXQ54277.1"/>
    </source>
</evidence>
<evidence type="ECO:0008006" key="3">
    <source>
        <dbReference type="Google" id="ProtNLM"/>
    </source>
</evidence>
<gene>
    <name evidence="1" type="ORF">GSM42_11245</name>
</gene>
<sequence length="64" mass="7248">MKLTPKQKEFADLFIKSGNATQSYIDAGYKATNKSVAEANARKLLGNIQEKRNASWMQTKHWSC</sequence>
<dbReference type="RefSeq" id="WP_160801640.1">
    <property type="nucleotide sequence ID" value="NZ_WUUL01000007.1"/>
</dbReference>
<dbReference type="EMBL" id="WUUL01000007">
    <property type="protein sequence ID" value="MXQ54277.1"/>
    <property type="molecule type" value="Genomic_DNA"/>
</dbReference>
<dbReference type="InterPro" id="IPR038713">
    <property type="entry name" value="Terminase_Gp1_N_sf"/>
</dbReference>
<dbReference type="GO" id="GO:0051276">
    <property type="term" value="P:chromosome organization"/>
    <property type="evidence" value="ECO:0007669"/>
    <property type="project" value="InterPro"/>
</dbReference>
<dbReference type="Proteomes" id="UP000430692">
    <property type="component" value="Unassembled WGS sequence"/>
</dbReference>
<reference evidence="1 2" key="1">
    <citation type="submission" date="2019-12" db="EMBL/GenBank/DDBJ databases">
        <title>Whole-genome analyses of novel actinobacteria.</title>
        <authorList>
            <person name="Sahin N."/>
            <person name="Saygin H."/>
        </authorList>
    </citation>
    <scope>NUCLEOTIDE SEQUENCE [LARGE SCALE GENOMIC DNA]</scope>
    <source>
        <strain evidence="1 2">KC615</strain>
    </source>
</reference>
<proteinExistence type="predicted"/>
<dbReference type="AlphaFoldDB" id="A0A6I4VRJ3"/>
<comment type="caution">
    <text evidence="1">The sequence shown here is derived from an EMBL/GenBank/DDBJ whole genome shotgun (WGS) entry which is preliminary data.</text>
</comment>
<dbReference type="InterPro" id="IPR005335">
    <property type="entry name" value="Terminase_ssu"/>
</dbReference>
<evidence type="ECO:0000313" key="2">
    <source>
        <dbReference type="Proteomes" id="UP000430692"/>
    </source>
</evidence>